<dbReference type="KEGG" id="nct:NMSP_0538"/>
<proteinExistence type="predicted"/>
<dbReference type="EMBL" id="CP021324">
    <property type="protein sequence ID" value="ARS64159.1"/>
    <property type="molecule type" value="Genomic_DNA"/>
</dbReference>
<organism evidence="1 2">
    <name type="scientific">Candidatus Nitrosomarinus catalinensis</name>
    <dbReference type="NCBI Taxonomy" id="1898749"/>
    <lineage>
        <taxon>Archaea</taxon>
        <taxon>Nitrososphaerota</taxon>
        <taxon>Nitrososphaeria</taxon>
        <taxon>Nitrosopumilales</taxon>
        <taxon>Nitrosopumilaceae</taxon>
        <taxon>Candidatus Nitrosomarinus</taxon>
    </lineage>
</organism>
<evidence type="ECO:0008006" key="3">
    <source>
        <dbReference type="Google" id="ProtNLM"/>
    </source>
</evidence>
<name>A0A2Z2HMD0_9ARCH</name>
<evidence type="ECO:0000313" key="1">
    <source>
        <dbReference type="EMBL" id="ARS64159.1"/>
    </source>
</evidence>
<evidence type="ECO:0000313" key="2">
    <source>
        <dbReference type="Proteomes" id="UP000249949"/>
    </source>
</evidence>
<sequence>MNKLLNKEPDRIEQLVSEKRVKLHLFEPSQRKIWTVVGKTEEHWVDPDGCFCSCPGFYFGSINGKTSCYHLDSIQYAKNQNKFETIIFSDDEFSSFLTGLISDL</sequence>
<protein>
    <recommendedName>
        <fullName evidence="3">SWIM-type domain-containing protein</fullName>
    </recommendedName>
</protein>
<keyword evidence="2" id="KW-1185">Reference proteome</keyword>
<reference evidence="1 2" key="1">
    <citation type="journal article" date="2017" name="Environ. Microbiol.">
        <title>Genome and epigenome of a novel marine Thaumarchaeota strain suggest viral infection, phosphorothioation DNA modification and multiple restriction systems.</title>
        <authorList>
            <person name="Ahlgren N.A."/>
            <person name="Chen Y."/>
            <person name="Needham D.M."/>
            <person name="Parada A.E."/>
            <person name="Sachdeva R."/>
            <person name="Trinh V."/>
            <person name="Chen T."/>
            <person name="Fuhrman J.A."/>
        </authorList>
    </citation>
    <scope>NUCLEOTIDE SEQUENCE [LARGE SCALE GENOMIC DNA]</scope>
    <source>
        <strain evidence="1 2">SPOT01</strain>
    </source>
</reference>
<accession>A0A2Z2HMD0</accession>
<dbReference type="GO" id="GO:0000724">
    <property type="term" value="P:double-strand break repair via homologous recombination"/>
    <property type="evidence" value="ECO:0007669"/>
    <property type="project" value="TreeGrafter"/>
</dbReference>
<dbReference type="AlphaFoldDB" id="A0A2Z2HMD0"/>
<dbReference type="PANTHER" id="PTHR28498:SF1">
    <property type="entry name" value="ZINC FINGER SWIM DOMAIN-CONTAINING PROTEIN 7"/>
    <property type="match status" value="1"/>
</dbReference>
<gene>
    <name evidence="1" type="ORF">NMSP_0538</name>
</gene>
<dbReference type="PANTHER" id="PTHR28498">
    <property type="entry name" value="ZINC FINGER SWIM DOMAIN-CONTAINING PROTEIN 7"/>
    <property type="match status" value="1"/>
</dbReference>
<dbReference type="Proteomes" id="UP000249949">
    <property type="component" value="Chromosome"/>
</dbReference>